<proteinExistence type="predicted"/>
<reference evidence="1 2" key="1">
    <citation type="submission" date="2020-01" db="EMBL/GenBank/DDBJ databases">
        <title>Genetics and antimicrobial susceptibilities of Nocardia species isolated from the soil; a comparison with species isolated from humans.</title>
        <authorList>
            <person name="Carrasco G."/>
            <person name="Monzon S."/>
            <person name="Sansegundo M."/>
            <person name="Garcia E."/>
            <person name="Garrido N."/>
            <person name="Medina M.J."/>
            <person name="Villalon P."/>
            <person name="Ramirez-Arocha A.C."/>
            <person name="Jimenez P."/>
            <person name="Cuesta I."/>
            <person name="Valdezate S."/>
        </authorList>
    </citation>
    <scope>NUCLEOTIDE SEQUENCE [LARGE SCALE GENOMIC DNA]</scope>
    <source>
        <strain evidence="1 2">CNM20110649</strain>
    </source>
</reference>
<evidence type="ECO:0000313" key="1">
    <source>
        <dbReference type="EMBL" id="NEW54469.1"/>
    </source>
</evidence>
<sequence length="69" mass="7527">MERLTRSTVIVDPNLFTADGIRVSWSDTAGAYRVTFGPDMRAYLRAEDARALRDAIDVALIARGEAVAA</sequence>
<dbReference type="EMBL" id="JAAGUX010000002">
    <property type="protein sequence ID" value="NEW54469.1"/>
    <property type="molecule type" value="Genomic_DNA"/>
</dbReference>
<dbReference type="Proteomes" id="UP000470876">
    <property type="component" value="Unassembled WGS sequence"/>
</dbReference>
<name>A0ABX0CD33_9NOCA</name>
<accession>A0ABX0CD33</accession>
<comment type="caution">
    <text evidence="1">The sequence shown here is derived from an EMBL/GenBank/DDBJ whole genome shotgun (WGS) entry which is preliminary data.</text>
</comment>
<gene>
    <name evidence="1" type="ORF">GV794_02150</name>
</gene>
<evidence type="ECO:0000313" key="2">
    <source>
        <dbReference type="Proteomes" id="UP000470876"/>
    </source>
</evidence>
<protein>
    <submittedName>
        <fullName evidence="1">Uncharacterized protein</fullName>
    </submittedName>
</protein>
<organism evidence="1 2">
    <name type="scientific">Nocardia cyriacigeorgica</name>
    <dbReference type="NCBI Taxonomy" id="135487"/>
    <lineage>
        <taxon>Bacteria</taxon>
        <taxon>Bacillati</taxon>
        <taxon>Actinomycetota</taxon>
        <taxon>Actinomycetes</taxon>
        <taxon>Mycobacteriales</taxon>
        <taxon>Nocardiaceae</taxon>
        <taxon>Nocardia</taxon>
    </lineage>
</organism>
<keyword evidence="2" id="KW-1185">Reference proteome</keyword>
<dbReference type="RefSeq" id="WP_163828067.1">
    <property type="nucleotide sequence ID" value="NZ_JAAGUX010000002.1"/>
</dbReference>